<evidence type="ECO:0000313" key="3">
    <source>
        <dbReference type="Proteomes" id="UP000607653"/>
    </source>
</evidence>
<dbReference type="EMBL" id="DUZY01000001">
    <property type="protein sequence ID" value="DAD21173.1"/>
    <property type="molecule type" value="Genomic_DNA"/>
</dbReference>
<keyword evidence="3" id="KW-1185">Reference proteome</keyword>
<feature type="compositionally biased region" description="Polar residues" evidence="1">
    <location>
        <begin position="113"/>
        <end position="138"/>
    </location>
</feature>
<comment type="caution">
    <text evidence="2">The sequence shown here is derived from an EMBL/GenBank/DDBJ whole genome shotgun (WGS) entry which is preliminary data.</text>
</comment>
<protein>
    <submittedName>
        <fullName evidence="2">Uncharacterized protein</fullName>
    </submittedName>
</protein>
<feature type="region of interest" description="Disordered" evidence="1">
    <location>
        <begin position="105"/>
        <end position="138"/>
    </location>
</feature>
<gene>
    <name evidence="2" type="ORF">HUJ06_022636</name>
</gene>
<evidence type="ECO:0000313" key="2">
    <source>
        <dbReference type="EMBL" id="DAD21173.1"/>
    </source>
</evidence>
<dbReference type="Proteomes" id="UP000607653">
    <property type="component" value="Unassembled WGS sequence"/>
</dbReference>
<name>A0A822XN94_NELNU</name>
<sequence>MQLEESNQQMDDLRYHEHTQLYLKNHYGLNLLLRQNYDLLKVASLDILHRWSSIEAITSVDTSNGGGFSFTGCSFIPRFDFSCMETSSLCSNVKSGTAPSMISVEDGGGRGFASQTPAKGNLQQKSFPSKASTTNSLV</sequence>
<organism evidence="2 3">
    <name type="scientific">Nelumbo nucifera</name>
    <name type="common">Sacred lotus</name>
    <dbReference type="NCBI Taxonomy" id="4432"/>
    <lineage>
        <taxon>Eukaryota</taxon>
        <taxon>Viridiplantae</taxon>
        <taxon>Streptophyta</taxon>
        <taxon>Embryophyta</taxon>
        <taxon>Tracheophyta</taxon>
        <taxon>Spermatophyta</taxon>
        <taxon>Magnoliopsida</taxon>
        <taxon>Proteales</taxon>
        <taxon>Nelumbonaceae</taxon>
        <taxon>Nelumbo</taxon>
    </lineage>
</organism>
<evidence type="ECO:0000256" key="1">
    <source>
        <dbReference type="SAM" id="MobiDB-lite"/>
    </source>
</evidence>
<proteinExistence type="predicted"/>
<reference evidence="2 3" key="1">
    <citation type="journal article" date="2020" name="Mol. Biol. Evol.">
        <title>Distinct Expression and Methylation Patterns for Genes with Different Fates following a Single Whole-Genome Duplication in Flowering Plants.</title>
        <authorList>
            <person name="Shi T."/>
            <person name="Rahmani R.S."/>
            <person name="Gugger P.F."/>
            <person name="Wang M."/>
            <person name="Li H."/>
            <person name="Zhang Y."/>
            <person name="Li Z."/>
            <person name="Wang Q."/>
            <person name="Van de Peer Y."/>
            <person name="Marchal K."/>
            <person name="Chen J."/>
        </authorList>
    </citation>
    <scope>NUCLEOTIDE SEQUENCE [LARGE SCALE GENOMIC DNA]</scope>
    <source>
        <tissue evidence="2">Leaf</tissue>
    </source>
</reference>
<dbReference type="AlphaFoldDB" id="A0A822XN94"/>
<accession>A0A822XN94</accession>